<dbReference type="EMBL" id="ML179203">
    <property type="protein sequence ID" value="THU95290.1"/>
    <property type="molecule type" value="Genomic_DNA"/>
</dbReference>
<evidence type="ECO:0000313" key="2">
    <source>
        <dbReference type="EMBL" id="THU95290.1"/>
    </source>
</evidence>
<sequence>MNANHPVARPKRHYTAGEQRIFINRLARTVLLQAFGANEFQDIHLQPPLSPDRSRLYQQDRRKHGPDVNDACLDTSGNTAHQIRDLPWNQSLIVKLAKKAREEVSLSEDPPRFGLEGDVIDWEALFSERIYRIATQVIDSRDTELLQASAYECKKKSSKRRKALQQICTTMIAICRDKNDMDGLLFWQEVLQCTDTLTIHGMSEEEDGNESGEPVKVVLDPPFRHADFRPLFRFVDDLPQIERKVFNNTGRKCTRRIEGGASTTGRTPIQNLPRAYYCPEYLEDARLGWVPEVSVAEGELVIPK</sequence>
<proteinExistence type="predicted"/>
<evidence type="ECO:0000256" key="1">
    <source>
        <dbReference type="SAM" id="MobiDB-lite"/>
    </source>
</evidence>
<keyword evidence="3" id="KW-1185">Reference proteome</keyword>
<accession>A0A4S8M092</accession>
<dbReference type="OrthoDB" id="3056556at2759"/>
<organism evidence="2 3">
    <name type="scientific">Dendrothele bispora (strain CBS 962.96)</name>
    <dbReference type="NCBI Taxonomy" id="1314807"/>
    <lineage>
        <taxon>Eukaryota</taxon>
        <taxon>Fungi</taxon>
        <taxon>Dikarya</taxon>
        <taxon>Basidiomycota</taxon>
        <taxon>Agaricomycotina</taxon>
        <taxon>Agaricomycetes</taxon>
        <taxon>Agaricomycetidae</taxon>
        <taxon>Agaricales</taxon>
        <taxon>Agaricales incertae sedis</taxon>
        <taxon>Dendrothele</taxon>
    </lineage>
</organism>
<feature type="region of interest" description="Disordered" evidence="1">
    <location>
        <begin position="46"/>
        <end position="72"/>
    </location>
</feature>
<evidence type="ECO:0000313" key="3">
    <source>
        <dbReference type="Proteomes" id="UP000297245"/>
    </source>
</evidence>
<name>A0A4S8M092_DENBC</name>
<dbReference type="AlphaFoldDB" id="A0A4S8M092"/>
<protein>
    <submittedName>
        <fullName evidence="2">Uncharacterized protein</fullName>
    </submittedName>
</protein>
<reference evidence="2 3" key="1">
    <citation type="journal article" date="2019" name="Nat. Ecol. Evol.">
        <title>Megaphylogeny resolves global patterns of mushroom evolution.</title>
        <authorList>
            <person name="Varga T."/>
            <person name="Krizsan K."/>
            <person name="Foldi C."/>
            <person name="Dima B."/>
            <person name="Sanchez-Garcia M."/>
            <person name="Sanchez-Ramirez S."/>
            <person name="Szollosi G.J."/>
            <person name="Szarkandi J.G."/>
            <person name="Papp V."/>
            <person name="Albert L."/>
            <person name="Andreopoulos W."/>
            <person name="Angelini C."/>
            <person name="Antonin V."/>
            <person name="Barry K.W."/>
            <person name="Bougher N.L."/>
            <person name="Buchanan P."/>
            <person name="Buyck B."/>
            <person name="Bense V."/>
            <person name="Catcheside P."/>
            <person name="Chovatia M."/>
            <person name="Cooper J."/>
            <person name="Damon W."/>
            <person name="Desjardin D."/>
            <person name="Finy P."/>
            <person name="Geml J."/>
            <person name="Haridas S."/>
            <person name="Hughes K."/>
            <person name="Justo A."/>
            <person name="Karasinski D."/>
            <person name="Kautmanova I."/>
            <person name="Kiss B."/>
            <person name="Kocsube S."/>
            <person name="Kotiranta H."/>
            <person name="LaButti K.M."/>
            <person name="Lechner B.E."/>
            <person name="Liimatainen K."/>
            <person name="Lipzen A."/>
            <person name="Lukacs Z."/>
            <person name="Mihaltcheva S."/>
            <person name="Morgado L.N."/>
            <person name="Niskanen T."/>
            <person name="Noordeloos M.E."/>
            <person name="Ohm R.A."/>
            <person name="Ortiz-Santana B."/>
            <person name="Ovrebo C."/>
            <person name="Racz N."/>
            <person name="Riley R."/>
            <person name="Savchenko A."/>
            <person name="Shiryaev A."/>
            <person name="Soop K."/>
            <person name="Spirin V."/>
            <person name="Szebenyi C."/>
            <person name="Tomsovsky M."/>
            <person name="Tulloss R.E."/>
            <person name="Uehling J."/>
            <person name="Grigoriev I.V."/>
            <person name="Vagvolgyi C."/>
            <person name="Papp T."/>
            <person name="Martin F.M."/>
            <person name="Miettinen O."/>
            <person name="Hibbett D.S."/>
            <person name="Nagy L.G."/>
        </authorList>
    </citation>
    <scope>NUCLEOTIDE SEQUENCE [LARGE SCALE GENOMIC DNA]</scope>
    <source>
        <strain evidence="2 3">CBS 962.96</strain>
    </source>
</reference>
<gene>
    <name evidence="2" type="ORF">K435DRAFT_798227</name>
</gene>
<dbReference type="Proteomes" id="UP000297245">
    <property type="component" value="Unassembled WGS sequence"/>
</dbReference>